<organism evidence="5 6">
    <name type="scientific">Aliivibrio logei</name>
    <name type="common">Vibrio logei</name>
    <dbReference type="NCBI Taxonomy" id="688"/>
    <lineage>
        <taxon>Bacteria</taxon>
        <taxon>Pseudomonadati</taxon>
        <taxon>Pseudomonadota</taxon>
        <taxon>Gammaproteobacteria</taxon>
        <taxon>Vibrionales</taxon>
        <taxon>Vibrionaceae</taxon>
        <taxon>Aliivibrio</taxon>
    </lineage>
</organism>
<keyword evidence="3" id="KW-0804">Transcription</keyword>
<dbReference type="STRING" id="688.A6E04_14220"/>
<dbReference type="Pfam" id="PF13377">
    <property type="entry name" value="Peripla_BP_3"/>
    <property type="match status" value="1"/>
</dbReference>
<dbReference type="GO" id="GO:0000976">
    <property type="term" value="F:transcription cis-regulatory region binding"/>
    <property type="evidence" value="ECO:0007669"/>
    <property type="project" value="TreeGrafter"/>
</dbReference>
<dbReference type="OrthoDB" id="9798934at2"/>
<dbReference type="PANTHER" id="PTHR30146">
    <property type="entry name" value="LACI-RELATED TRANSCRIPTIONAL REPRESSOR"/>
    <property type="match status" value="1"/>
</dbReference>
<protein>
    <submittedName>
        <fullName evidence="5">LacI family transcriptional regulator</fullName>
    </submittedName>
</protein>
<proteinExistence type="predicted"/>
<dbReference type="SUPFAM" id="SSF53822">
    <property type="entry name" value="Periplasmic binding protein-like I"/>
    <property type="match status" value="1"/>
</dbReference>
<dbReference type="PANTHER" id="PTHR30146:SF67">
    <property type="entry name" value="HTH-TYPE TRANSCRIPTIONAL REGULATOR ASCG"/>
    <property type="match status" value="1"/>
</dbReference>
<dbReference type="CDD" id="cd06270">
    <property type="entry name" value="PBP1_GalS-like"/>
    <property type="match status" value="1"/>
</dbReference>
<sequence>MATINDVCKLAGVSKATVSRVMNGKGPVKEETKKLIFDAMETLNYKPSLVAQALATNSSNSIGLIVSFFDGYYFGILLKEATRIAEESGKQLIVTDGHNQLETEIEAINSLVSRKCDAILIYSRTMTATDYCKIQETLPIPLVVINRTLPDGLGHAVAFDQYDASRMAIEHLIELKHKNIAIITISLASSTGQIRLQGAKETLEKHGVHYDESLTIVKHGKLEDGYQACKELLSKSDKITAIFCFNDHLALGAIKALKEMNLRVPEDISIVGIDNDEISAFLSPALTTINVPIQEITQLAMNKALALISDKEIKPTTEVLTGELIIRDSSIYNKNQ</sequence>
<gene>
    <name evidence="5" type="ORF">A6E04_14220</name>
</gene>
<evidence type="ECO:0000256" key="3">
    <source>
        <dbReference type="ARBA" id="ARBA00023163"/>
    </source>
</evidence>
<dbReference type="EMBL" id="MAJU01000011">
    <property type="protein sequence ID" value="OCH20933.1"/>
    <property type="molecule type" value="Genomic_DNA"/>
</dbReference>
<keyword evidence="2" id="KW-0238">DNA-binding</keyword>
<name>A0A1B9NYQ2_ALILO</name>
<keyword evidence="1" id="KW-0805">Transcription regulation</keyword>
<dbReference type="PROSITE" id="PS50932">
    <property type="entry name" value="HTH_LACI_2"/>
    <property type="match status" value="1"/>
</dbReference>
<dbReference type="CDD" id="cd01392">
    <property type="entry name" value="HTH_LacI"/>
    <property type="match status" value="1"/>
</dbReference>
<accession>A0A1B9NYQ2</accession>
<feature type="domain" description="HTH lacI-type" evidence="4">
    <location>
        <begin position="2"/>
        <end position="56"/>
    </location>
</feature>
<dbReference type="SUPFAM" id="SSF47413">
    <property type="entry name" value="lambda repressor-like DNA-binding domains"/>
    <property type="match status" value="1"/>
</dbReference>
<dbReference type="InterPro" id="IPR028082">
    <property type="entry name" value="Peripla_BP_I"/>
</dbReference>
<dbReference type="InterPro" id="IPR046335">
    <property type="entry name" value="LacI/GalR-like_sensor"/>
</dbReference>
<evidence type="ECO:0000313" key="5">
    <source>
        <dbReference type="EMBL" id="OCH20933.1"/>
    </source>
</evidence>
<dbReference type="InterPro" id="IPR000843">
    <property type="entry name" value="HTH_LacI"/>
</dbReference>
<reference evidence="5 6" key="1">
    <citation type="submission" date="2016-06" db="EMBL/GenBank/DDBJ databases">
        <authorList>
            <person name="Kjaerup R.B."/>
            <person name="Dalgaard T.S."/>
            <person name="Juul-Madsen H.R."/>
        </authorList>
    </citation>
    <scope>NUCLEOTIDE SEQUENCE [LARGE SCALE GENOMIC DNA]</scope>
    <source>
        <strain evidence="5 6">1S159</strain>
    </source>
</reference>
<evidence type="ECO:0000256" key="2">
    <source>
        <dbReference type="ARBA" id="ARBA00023125"/>
    </source>
</evidence>
<dbReference type="Proteomes" id="UP000093523">
    <property type="component" value="Unassembled WGS sequence"/>
</dbReference>
<comment type="caution">
    <text evidence="5">The sequence shown here is derived from an EMBL/GenBank/DDBJ whole genome shotgun (WGS) entry which is preliminary data.</text>
</comment>
<dbReference type="RefSeq" id="WP_065611469.1">
    <property type="nucleotide sequence ID" value="NZ_CAWMPN010000011.1"/>
</dbReference>
<dbReference type="Pfam" id="PF00356">
    <property type="entry name" value="LacI"/>
    <property type="match status" value="1"/>
</dbReference>
<dbReference type="SMART" id="SM00354">
    <property type="entry name" value="HTH_LACI"/>
    <property type="match status" value="1"/>
</dbReference>
<evidence type="ECO:0000313" key="6">
    <source>
        <dbReference type="Proteomes" id="UP000093523"/>
    </source>
</evidence>
<dbReference type="PRINTS" id="PR00036">
    <property type="entry name" value="HTHLACI"/>
</dbReference>
<dbReference type="Gene3D" id="3.40.50.2300">
    <property type="match status" value="2"/>
</dbReference>
<dbReference type="GO" id="GO:0003700">
    <property type="term" value="F:DNA-binding transcription factor activity"/>
    <property type="evidence" value="ECO:0007669"/>
    <property type="project" value="TreeGrafter"/>
</dbReference>
<dbReference type="Gene3D" id="1.10.260.40">
    <property type="entry name" value="lambda repressor-like DNA-binding domains"/>
    <property type="match status" value="1"/>
</dbReference>
<evidence type="ECO:0000259" key="4">
    <source>
        <dbReference type="PROSITE" id="PS50932"/>
    </source>
</evidence>
<dbReference type="AlphaFoldDB" id="A0A1B9NYQ2"/>
<evidence type="ECO:0000256" key="1">
    <source>
        <dbReference type="ARBA" id="ARBA00023015"/>
    </source>
</evidence>
<dbReference type="InterPro" id="IPR010982">
    <property type="entry name" value="Lambda_DNA-bd_dom_sf"/>
</dbReference>